<dbReference type="InterPro" id="IPR041522">
    <property type="entry name" value="CdaR_GGDEF"/>
</dbReference>
<dbReference type="Proteomes" id="UP000053429">
    <property type="component" value="Unassembled WGS sequence"/>
</dbReference>
<dbReference type="PANTHER" id="PTHR33744:SF1">
    <property type="entry name" value="DNA-BINDING TRANSCRIPTIONAL ACTIVATOR ADER"/>
    <property type="match status" value="1"/>
</dbReference>
<gene>
    <name evidence="4" type="ORF">AQJ67_33385</name>
</gene>
<evidence type="ECO:0000313" key="4">
    <source>
        <dbReference type="EMBL" id="KUN96144.1"/>
    </source>
</evidence>
<accession>A0A101TPL6</accession>
<evidence type="ECO:0000313" key="5">
    <source>
        <dbReference type="Proteomes" id="UP000053429"/>
    </source>
</evidence>
<keyword evidence="5" id="KW-1185">Reference proteome</keyword>
<dbReference type="InterPro" id="IPR025736">
    <property type="entry name" value="PucR_C-HTH_dom"/>
</dbReference>
<evidence type="ECO:0000259" key="3">
    <source>
        <dbReference type="Pfam" id="PF17853"/>
    </source>
</evidence>
<dbReference type="OrthoDB" id="3663486at2"/>
<dbReference type="InterPro" id="IPR051448">
    <property type="entry name" value="CdaR-like_regulators"/>
</dbReference>
<dbReference type="Pfam" id="PF17853">
    <property type="entry name" value="GGDEF_2"/>
    <property type="match status" value="1"/>
</dbReference>
<evidence type="ECO:0000259" key="2">
    <source>
        <dbReference type="Pfam" id="PF13556"/>
    </source>
</evidence>
<feature type="domain" description="CdaR GGDEF-like" evidence="3">
    <location>
        <begin position="78"/>
        <end position="176"/>
    </location>
</feature>
<dbReference type="Pfam" id="PF13556">
    <property type="entry name" value="HTH_30"/>
    <property type="match status" value="1"/>
</dbReference>
<sequence>MAWRRWVSACLAQTDDPALLTEVLDIASQSIFQFATDSVEALRLAGLEDHAATADAQALAAIELIVGGAPIAPELAEAQLGYRLARRHTALILWTATDRPGLDRAVEQIARSPIGHGLLVAAASVAARWIWVPSGSEDELLGCLGGVDGVQATIGRTAYGIEGFRTSHGEALAAQAVLIRLGSPRRVTRFADVELVDVLTRDREVADTFVTRTLGELAQADRTLRRTVLTYIQCGFNTTRGASRLYAHRNTVERRIARADALSATKLDDNPAQLAAALLILDLRDQEER</sequence>
<dbReference type="STRING" id="661399.AQJ67_33385"/>
<dbReference type="InterPro" id="IPR042070">
    <property type="entry name" value="PucR_C-HTH_sf"/>
</dbReference>
<dbReference type="PANTHER" id="PTHR33744">
    <property type="entry name" value="CARBOHYDRATE DIACID REGULATOR"/>
    <property type="match status" value="1"/>
</dbReference>
<comment type="similarity">
    <text evidence="1">Belongs to the CdaR family.</text>
</comment>
<name>A0A101TPL6_9ACTN</name>
<comment type="caution">
    <text evidence="4">The sequence shown here is derived from an EMBL/GenBank/DDBJ whole genome shotgun (WGS) entry which is preliminary data.</text>
</comment>
<dbReference type="EMBL" id="LMWY01000044">
    <property type="protein sequence ID" value="KUN96144.1"/>
    <property type="molecule type" value="Genomic_DNA"/>
</dbReference>
<organism evidence="4 5">
    <name type="scientific">Streptomyces caeruleatus</name>
    <dbReference type="NCBI Taxonomy" id="661399"/>
    <lineage>
        <taxon>Bacteria</taxon>
        <taxon>Bacillati</taxon>
        <taxon>Actinomycetota</taxon>
        <taxon>Actinomycetes</taxon>
        <taxon>Kitasatosporales</taxon>
        <taxon>Streptomycetaceae</taxon>
        <taxon>Streptomyces</taxon>
    </lineage>
</organism>
<dbReference type="AlphaFoldDB" id="A0A101TPL6"/>
<protein>
    <recommendedName>
        <fullName evidence="6">PucR family transcriptional regulator</fullName>
    </recommendedName>
</protein>
<proteinExistence type="inferred from homology"/>
<dbReference type="Gene3D" id="1.10.10.2840">
    <property type="entry name" value="PucR C-terminal helix-turn-helix domain"/>
    <property type="match status" value="1"/>
</dbReference>
<reference evidence="4 5" key="1">
    <citation type="submission" date="2015-10" db="EMBL/GenBank/DDBJ databases">
        <title>Draft genome sequence of Streptomyces caeruleatus NRRL B-24802, type strain for the species Streptomyces caeruleatus.</title>
        <authorList>
            <person name="Ruckert C."/>
            <person name="Winkler A."/>
            <person name="Kalinowski J."/>
            <person name="Kampfer P."/>
            <person name="Glaeser S."/>
        </authorList>
    </citation>
    <scope>NUCLEOTIDE SEQUENCE [LARGE SCALE GENOMIC DNA]</scope>
    <source>
        <strain evidence="4 5">NRRL B-24802</strain>
    </source>
</reference>
<feature type="domain" description="PucR C-terminal helix-turn-helix" evidence="2">
    <location>
        <begin position="224"/>
        <end position="278"/>
    </location>
</feature>
<evidence type="ECO:0008006" key="6">
    <source>
        <dbReference type="Google" id="ProtNLM"/>
    </source>
</evidence>
<evidence type="ECO:0000256" key="1">
    <source>
        <dbReference type="ARBA" id="ARBA00006754"/>
    </source>
</evidence>
<dbReference type="RefSeq" id="WP_062723101.1">
    <property type="nucleotide sequence ID" value="NZ_KQ948936.1"/>
</dbReference>